<evidence type="ECO:0000259" key="4">
    <source>
        <dbReference type="Pfam" id="PF05368"/>
    </source>
</evidence>
<dbReference type="PANTHER" id="PTHR42748:SF7">
    <property type="entry name" value="NMRA LIKE REDOX SENSOR 1-RELATED"/>
    <property type="match status" value="1"/>
</dbReference>
<dbReference type="CTD" id="57407"/>
<dbReference type="Gene3D" id="3.40.50.720">
    <property type="entry name" value="NAD(P)-binding Rossmann-like Domain"/>
    <property type="match status" value="1"/>
</dbReference>
<comment type="similarity">
    <text evidence="1">Belongs to the NmrA-type oxidoreductase family.</text>
</comment>
<dbReference type="OMA" id="FMENTVA"/>
<dbReference type="GO" id="GO:0005634">
    <property type="term" value="C:nucleus"/>
    <property type="evidence" value="ECO:0000318"/>
    <property type="project" value="GO_Central"/>
</dbReference>
<proteinExistence type="inferred from homology"/>
<dbReference type="InParanoid" id="A0A7M7RIL1"/>
<dbReference type="OrthoDB" id="300709at2759"/>
<evidence type="ECO:0000313" key="5">
    <source>
        <dbReference type="EnsemblMetazoa" id="XP_796934"/>
    </source>
</evidence>
<keyword evidence="2" id="KW-0521">NADP</keyword>
<dbReference type="KEGG" id="spu:592310"/>
<sequence>MAKLITVFGATGTQGGSLVKALLKDSSFKVRGITRNVESEKAKALIQEGVEMVKASTEDVASLEQAMAGSYGVFAMTNYWELMDQAKEVEMGKNIVDVAKKVGVEHFVFSGLQSVKKAIEKACPHFDGKAEVEEYMFASGLSATSVRYAAFMENIFTQLAPQKVGDGQYVWNIPMGNKDFDMVYTSRAGLAVTGIFKNPAEYIGKSVGLSGDRKTVSQYCEILNTHVAPATVTPTQMTAEEFAKLPFPGADDLGVMFEFLQTSHPSYSVEDTKKLDPQTIDFEAFVKANKEKILAVMK</sequence>
<dbReference type="PANTHER" id="PTHR42748">
    <property type="entry name" value="NITROGEN METABOLITE REPRESSION PROTEIN NMRA FAMILY MEMBER"/>
    <property type="match status" value="1"/>
</dbReference>
<reference evidence="6" key="1">
    <citation type="submission" date="2015-02" db="EMBL/GenBank/DDBJ databases">
        <title>Genome sequencing for Strongylocentrotus purpuratus.</title>
        <authorList>
            <person name="Murali S."/>
            <person name="Liu Y."/>
            <person name="Vee V."/>
            <person name="English A."/>
            <person name="Wang M."/>
            <person name="Skinner E."/>
            <person name="Han Y."/>
            <person name="Muzny D.M."/>
            <person name="Worley K.C."/>
            <person name="Gibbs R.A."/>
        </authorList>
    </citation>
    <scope>NUCLEOTIDE SEQUENCE</scope>
</reference>
<evidence type="ECO:0000256" key="1">
    <source>
        <dbReference type="ARBA" id="ARBA00006328"/>
    </source>
</evidence>
<dbReference type="InterPro" id="IPR036291">
    <property type="entry name" value="NAD(P)-bd_dom_sf"/>
</dbReference>
<name>A0A7M7RIL1_STRPU</name>
<accession>A0A7M7RIL1</accession>
<dbReference type="EnsemblMetazoa" id="XM_791841">
    <property type="protein sequence ID" value="XP_796934"/>
    <property type="gene ID" value="LOC592310"/>
</dbReference>
<protein>
    <recommendedName>
        <fullName evidence="3">NmrA-like family domain-containing protein 1</fullName>
    </recommendedName>
</protein>
<dbReference type="InterPro" id="IPR051164">
    <property type="entry name" value="NmrA-like_oxidored"/>
</dbReference>
<keyword evidence="6" id="KW-1185">Reference proteome</keyword>
<evidence type="ECO:0000256" key="2">
    <source>
        <dbReference type="ARBA" id="ARBA00022857"/>
    </source>
</evidence>
<dbReference type="RefSeq" id="XP_796934.1">
    <property type="nucleotide sequence ID" value="XM_791841.5"/>
</dbReference>
<organism evidence="5 6">
    <name type="scientific">Strongylocentrotus purpuratus</name>
    <name type="common">Purple sea urchin</name>
    <dbReference type="NCBI Taxonomy" id="7668"/>
    <lineage>
        <taxon>Eukaryota</taxon>
        <taxon>Metazoa</taxon>
        <taxon>Echinodermata</taxon>
        <taxon>Eleutherozoa</taxon>
        <taxon>Echinozoa</taxon>
        <taxon>Echinoidea</taxon>
        <taxon>Euechinoidea</taxon>
        <taxon>Echinacea</taxon>
        <taxon>Camarodonta</taxon>
        <taxon>Echinidea</taxon>
        <taxon>Strongylocentrotidae</taxon>
        <taxon>Strongylocentrotus</taxon>
    </lineage>
</organism>
<evidence type="ECO:0000256" key="3">
    <source>
        <dbReference type="ARBA" id="ARBA00040296"/>
    </source>
</evidence>
<dbReference type="AlphaFoldDB" id="A0A7M7RIL1"/>
<dbReference type="InterPro" id="IPR008030">
    <property type="entry name" value="NmrA-like"/>
</dbReference>
<dbReference type="Proteomes" id="UP000007110">
    <property type="component" value="Unassembled WGS sequence"/>
</dbReference>
<dbReference type="Pfam" id="PF05368">
    <property type="entry name" value="NmrA"/>
    <property type="match status" value="1"/>
</dbReference>
<evidence type="ECO:0000313" key="6">
    <source>
        <dbReference type="Proteomes" id="UP000007110"/>
    </source>
</evidence>
<dbReference type="CDD" id="cd05251">
    <property type="entry name" value="NmrA_like_SDR_a"/>
    <property type="match status" value="1"/>
</dbReference>
<reference evidence="5" key="2">
    <citation type="submission" date="2021-01" db="UniProtKB">
        <authorList>
            <consortium name="EnsemblMetazoa"/>
        </authorList>
    </citation>
    <scope>IDENTIFICATION</scope>
</reference>
<dbReference type="GeneID" id="592310"/>
<dbReference type="SUPFAM" id="SSF51735">
    <property type="entry name" value="NAD(P)-binding Rossmann-fold domains"/>
    <property type="match status" value="1"/>
</dbReference>
<feature type="domain" description="NmrA-like" evidence="4">
    <location>
        <begin position="2"/>
        <end position="280"/>
    </location>
</feature>
<dbReference type="Gene3D" id="3.90.25.10">
    <property type="entry name" value="UDP-galactose 4-epimerase, domain 1"/>
    <property type="match status" value="1"/>
</dbReference>